<evidence type="ECO:0008006" key="3">
    <source>
        <dbReference type="Google" id="ProtNLM"/>
    </source>
</evidence>
<dbReference type="EMBL" id="FPBF01000004">
    <property type="protein sequence ID" value="SFT99166.1"/>
    <property type="molecule type" value="Genomic_DNA"/>
</dbReference>
<dbReference type="AlphaFoldDB" id="A0A1I7CIB0"/>
<sequence>MKLTSLFITVLCITFYSCSSDKTAAIDTLPEYEFVISDSIQVDHLGSLILLDIHEEKQLFLFSSEDDNRLFLTNKSGELISTFDEPGDSPTAVGSHTGSGTFLGDQIIMMGMPRFGIYDLEFNFQRGFKMPYSPSGMFYLGFDHLQPVIKGGKHKLLAFTGGAQTEKPSNQPEYYQEYNTFDLIDLDSGTFTPVVPFHPQSRFLSGEAFRFIAPIYQVRENQVSFIHKRDTLLYSYSLDHPEEFSATRIPFDIFIMNKGFPMAGKPDYETPTDREGMIHSYFKVGDLHLFIYQSGIKLNNMPDRTLDKETLSKEFTRLNPMKWIVMDDSGNHSTPQEMNKKFNLSRIDSEGNLWAAQNIYALEEEPDFVTYYKLKLVRK</sequence>
<dbReference type="STRING" id="305507.SAMN04489724_3229"/>
<proteinExistence type="predicted"/>
<dbReference type="Proteomes" id="UP000199673">
    <property type="component" value="Unassembled WGS sequence"/>
</dbReference>
<dbReference type="OrthoDB" id="821888at2"/>
<keyword evidence="2" id="KW-1185">Reference proteome</keyword>
<evidence type="ECO:0000313" key="2">
    <source>
        <dbReference type="Proteomes" id="UP000199673"/>
    </source>
</evidence>
<accession>A0A1I7CIB0</accession>
<name>A0A1I7CIB0_9BACT</name>
<reference evidence="2" key="1">
    <citation type="submission" date="2016-10" db="EMBL/GenBank/DDBJ databases">
        <authorList>
            <person name="Varghese N."/>
            <person name="Submissions S."/>
        </authorList>
    </citation>
    <scope>NUCLEOTIDE SEQUENCE [LARGE SCALE GENOMIC DNA]</scope>
    <source>
        <strain evidence="2">DSM 23445</strain>
    </source>
</reference>
<gene>
    <name evidence="1" type="ORF">SAMN04489724_3229</name>
</gene>
<evidence type="ECO:0000313" key="1">
    <source>
        <dbReference type="EMBL" id="SFT99166.1"/>
    </source>
</evidence>
<organism evidence="1 2">
    <name type="scientific">Algoriphagus locisalis</name>
    <dbReference type="NCBI Taxonomy" id="305507"/>
    <lineage>
        <taxon>Bacteria</taxon>
        <taxon>Pseudomonadati</taxon>
        <taxon>Bacteroidota</taxon>
        <taxon>Cytophagia</taxon>
        <taxon>Cytophagales</taxon>
        <taxon>Cyclobacteriaceae</taxon>
        <taxon>Algoriphagus</taxon>
    </lineage>
</organism>
<protein>
    <recommendedName>
        <fullName evidence="3">TolB-like 6-blade propeller-like</fullName>
    </recommendedName>
</protein>
<dbReference type="PROSITE" id="PS51257">
    <property type="entry name" value="PROKAR_LIPOPROTEIN"/>
    <property type="match status" value="1"/>
</dbReference>
<dbReference type="RefSeq" id="WP_091695334.1">
    <property type="nucleotide sequence ID" value="NZ_FPBF01000004.1"/>
</dbReference>